<dbReference type="Proteomes" id="UP000754563">
    <property type="component" value="Unassembled WGS sequence"/>
</dbReference>
<sequence>MDYKNNATTQLLLVFIITCLFSGILYLFKDSNTSEDISQPALSECLITLNANGESAPLSTVESIQIKNVGDDNYTIVERTDLGYSDLLLKDNENHYALNAKYVGYLRKKDGEYIGKVMNYFDEEILFEDLMQVGAIKTFMHLDSTICYTGDESQEVGDEIYVYRVTHNYCTNKCTSDTYELRFISNILGEFHTIGAI</sequence>
<keyword evidence="1" id="KW-0812">Transmembrane</keyword>
<keyword evidence="1" id="KW-1133">Transmembrane helix</keyword>
<keyword evidence="1" id="KW-0472">Membrane</keyword>
<dbReference type="AlphaFoldDB" id="A0A955L9F2"/>
<organism evidence="2 3">
    <name type="scientific">Candidatus Dojkabacteria bacterium</name>
    <dbReference type="NCBI Taxonomy" id="2099670"/>
    <lineage>
        <taxon>Bacteria</taxon>
        <taxon>Candidatus Dojkabacteria</taxon>
    </lineage>
</organism>
<comment type="caution">
    <text evidence="2">The sequence shown here is derived from an EMBL/GenBank/DDBJ whole genome shotgun (WGS) entry which is preliminary data.</text>
</comment>
<name>A0A955L9F2_9BACT</name>
<evidence type="ECO:0000313" key="3">
    <source>
        <dbReference type="Proteomes" id="UP000754563"/>
    </source>
</evidence>
<evidence type="ECO:0000256" key="1">
    <source>
        <dbReference type="SAM" id="Phobius"/>
    </source>
</evidence>
<accession>A0A955L9F2</accession>
<feature type="transmembrane region" description="Helical" evidence="1">
    <location>
        <begin position="12"/>
        <end position="28"/>
    </location>
</feature>
<reference evidence="2" key="1">
    <citation type="submission" date="2020-04" db="EMBL/GenBank/DDBJ databases">
        <authorList>
            <person name="Zhang T."/>
        </authorList>
    </citation>
    <scope>NUCLEOTIDE SEQUENCE</scope>
    <source>
        <strain evidence="2">HKST-UBA11</strain>
    </source>
</reference>
<dbReference type="EMBL" id="JAGQLH010000062">
    <property type="protein sequence ID" value="MCA9385968.1"/>
    <property type="molecule type" value="Genomic_DNA"/>
</dbReference>
<gene>
    <name evidence="2" type="ORF">KC717_04960</name>
</gene>
<proteinExistence type="predicted"/>
<protein>
    <submittedName>
        <fullName evidence="2">Uncharacterized protein</fullName>
    </submittedName>
</protein>
<reference evidence="2" key="2">
    <citation type="journal article" date="2021" name="Microbiome">
        <title>Successional dynamics and alternative stable states in a saline activated sludge microbial community over 9 years.</title>
        <authorList>
            <person name="Wang Y."/>
            <person name="Ye J."/>
            <person name="Ju F."/>
            <person name="Liu L."/>
            <person name="Boyd J.A."/>
            <person name="Deng Y."/>
            <person name="Parks D.H."/>
            <person name="Jiang X."/>
            <person name="Yin X."/>
            <person name="Woodcroft B.J."/>
            <person name="Tyson G.W."/>
            <person name="Hugenholtz P."/>
            <person name="Polz M.F."/>
            <person name="Zhang T."/>
        </authorList>
    </citation>
    <scope>NUCLEOTIDE SEQUENCE</scope>
    <source>
        <strain evidence="2">HKST-UBA11</strain>
    </source>
</reference>
<evidence type="ECO:0000313" key="2">
    <source>
        <dbReference type="EMBL" id="MCA9385968.1"/>
    </source>
</evidence>